<reference evidence="3" key="1">
    <citation type="journal article" date="2013" name="Science">
        <title>Comparative analysis of bat genomes provides insight into the evolution of flight and immunity.</title>
        <authorList>
            <person name="Zhang G."/>
            <person name="Cowled C."/>
            <person name="Shi Z."/>
            <person name="Huang Z."/>
            <person name="Bishop-Lilly K.A."/>
            <person name="Fang X."/>
            <person name="Wynne J.W."/>
            <person name="Xiong Z."/>
            <person name="Baker M.L."/>
            <person name="Zhao W."/>
            <person name="Tachedjian M."/>
            <person name="Zhu Y."/>
            <person name="Zhou P."/>
            <person name="Jiang X."/>
            <person name="Ng J."/>
            <person name="Yang L."/>
            <person name="Wu L."/>
            <person name="Xiao J."/>
            <person name="Feng Y."/>
            <person name="Chen Y."/>
            <person name="Sun X."/>
            <person name="Zhang Y."/>
            <person name="Marsh G.A."/>
            <person name="Crameri G."/>
            <person name="Broder C.C."/>
            <person name="Frey K.G."/>
            <person name="Wang L.F."/>
            <person name="Wang J."/>
        </authorList>
    </citation>
    <scope>NUCLEOTIDE SEQUENCE [LARGE SCALE GENOMIC DNA]</scope>
</reference>
<protein>
    <submittedName>
        <fullName evidence="2">Uncharacterized protein</fullName>
    </submittedName>
</protein>
<evidence type="ECO:0000256" key="1">
    <source>
        <dbReference type="SAM" id="MobiDB-lite"/>
    </source>
</evidence>
<keyword evidence="3" id="KW-1185">Reference proteome</keyword>
<sequence length="101" mass="10573">MVVEGGWTLPEALMEVAGMCMVKFSFECLRVACQGLKPISSLECQPPACGPDQPSCQTSEDSTTGIPNKPVPAAPGIELVEILKAKNAAQEQVLNASGAKK</sequence>
<evidence type="ECO:0000313" key="2">
    <source>
        <dbReference type="EMBL" id="ELK33398.1"/>
    </source>
</evidence>
<organism evidence="2 3">
    <name type="scientific">Myotis davidii</name>
    <name type="common">David's myotis</name>
    <dbReference type="NCBI Taxonomy" id="225400"/>
    <lineage>
        <taxon>Eukaryota</taxon>
        <taxon>Metazoa</taxon>
        <taxon>Chordata</taxon>
        <taxon>Craniata</taxon>
        <taxon>Vertebrata</taxon>
        <taxon>Euteleostomi</taxon>
        <taxon>Mammalia</taxon>
        <taxon>Eutheria</taxon>
        <taxon>Laurasiatheria</taxon>
        <taxon>Chiroptera</taxon>
        <taxon>Yangochiroptera</taxon>
        <taxon>Vespertilionidae</taxon>
        <taxon>Myotis</taxon>
    </lineage>
</organism>
<accession>L5M6Q2</accession>
<proteinExistence type="predicted"/>
<feature type="compositionally biased region" description="Polar residues" evidence="1">
    <location>
        <begin position="54"/>
        <end position="66"/>
    </location>
</feature>
<name>L5M6Q2_MYODS</name>
<dbReference type="AlphaFoldDB" id="L5M6Q2"/>
<feature type="region of interest" description="Disordered" evidence="1">
    <location>
        <begin position="48"/>
        <end position="70"/>
    </location>
</feature>
<dbReference type="Proteomes" id="UP000010556">
    <property type="component" value="Unassembled WGS sequence"/>
</dbReference>
<gene>
    <name evidence="2" type="ORF">MDA_GLEAN10008534</name>
</gene>
<dbReference type="EMBL" id="KB104372">
    <property type="protein sequence ID" value="ELK33398.1"/>
    <property type="molecule type" value="Genomic_DNA"/>
</dbReference>
<evidence type="ECO:0000313" key="3">
    <source>
        <dbReference type="Proteomes" id="UP000010556"/>
    </source>
</evidence>